<proteinExistence type="predicted"/>
<dbReference type="AlphaFoldDB" id="A0A1G8IYD4"/>
<evidence type="ECO:0000313" key="2">
    <source>
        <dbReference type="Proteomes" id="UP000199706"/>
    </source>
</evidence>
<reference evidence="1 2" key="1">
    <citation type="submission" date="2016-10" db="EMBL/GenBank/DDBJ databases">
        <authorList>
            <person name="de Groot N.N."/>
        </authorList>
    </citation>
    <scope>NUCLEOTIDE SEQUENCE [LARGE SCALE GENOMIC DNA]</scope>
    <source>
        <strain evidence="1 2">LMG 2247</strain>
    </source>
</reference>
<dbReference type="Proteomes" id="UP000199706">
    <property type="component" value="Unassembled WGS sequence"/>
</dbReference>
<dbReference type="EMBL" id="FNCJ01000019">
    <property type="protein sequence ID" value="SDI23747.1"/>
    <property type="molecule type" value="Genomic_DNA"/>
</dbReference>
<protein>
    <submittedName>
        <fullName evidence="1">Uncharacterized protein</fullName>
    </submittedName>
</protein>
<name>A0A1G8IYD4_9BURK</name>
<gene>
    <name evidence="1" type="ORF">SAMN05216466_11958</name>
</gene>
<dbReference type="OrthoDB" id="9035971at2"/>
<accession>A0A1G8IYD4</accession>
<sequence length="62" mass="7086">MDPSPRTVIRHIRAQDKSGDILSHDVADELKWRTESGAHKVVKLKTFRNALSELRAQGLLRH</sequence>
<organism evidence="1 2">
    <name type="scientific">Paraburkholderia phenazinium</name>
    <dbReference type="NCBI Taxonomy" id="60549"/>
    <lineage>
        <taxon>Bacteria</taxon>
        <taxon>Pseudomonadati</taxon>
        <taxon>Pseudomonadota</taxon>
        <taxon>Betaproteobacteria</taxon>
        <taxon>Burkholderiales</taxon>
        <taxon>Burkholderiaceae</taxon>
        <taxon>Paraburkholderia</taxon>
    </lineage>
</organism>
<evidence type="ECO:0000313" key="1">
    <source>
        <dbReference type="EMBL" id="SDI23747.1"/>
    </source>
</evidence>
<dbReference type="RefSeq" id="WP_090691361.1">
    <property type="nucleotide sequence ID" value="NZ_CADERL010000008.1"/>
</dbReference>